<feature type="transmembrane region" description="Helical" evidence="5">
    <location>
        <begin position="61"/>
        <end position="82"/>
    </location>
</feature>
<accession>A0A4P7QHZ1</accession>
<dbReference type="OrthoDB" id="4966664at2"/>
<comment type="subcellular location">
    <subcellularLocation>
        <location evidence="1">Cell membrane</location>
        <topology evidence="1">Multi-pass membrane protein</topology>
    </subcellularLocation>
</comment>
<dbReference type="InterPro" id="IPR036640">
    <property type="entry name" value="ABC1_TM_sf"/>
</dbReference>
<dbReference type="AlphaFoldDB" id="A0A4P7QHZ1"/>
<dbReference type="EMBL" id="CP039247">
    <property type="protein sequence ID" value="QCB28397.1"/>
    <property type="molecule type" value="Genomic_DNA"/>
</dbReference>
<dbReference type="Proteomes" id="UP000296352">
    <property type="component" value="Chromosome"/>
</dbReference>
<dbReference type="InterPro" id="IPR027417">
    <property type="entry name" value="P-loop_NTPase"/>
</dbReference>
<name>A0A4P7QHZ1_9CORY</name>
<dbReference type="GO" id="GO:0005524">
    <property type="term" value="F:ATP binding"/>
    <property type="evidence" value="ECO:0007669"/>
    <property type="project" value="UniProtKB-KW"/>
</dbReference>
<dbReference type="GO" id="GO:0005886">
    <property type="term" value="C:plasma membrane"/>
    <property type="evidence" value="ECO:0007669"/>
    <property type="project" value="UniProtKB-SubCell"/>
</dbReference>
<proteinExistence type="predicted"/>
<evidence type="ECO:0000256" key="4">
    <source>
        <dbReference type="ARBA" id="ARBA00023136"/>
    </source>
</evidence>
<feature type="transmembrane region" description="Helical" evidence="5">
    <location>
        <begin position="253"/>
        <end position="271"/>
    </location>
</feature>
<feature type="domain" description="ABC transmembrane type-1" evidence="6">
    <location>
        <begin position="27"/>
        <end position="304"/>
    </location>
</feature>
<evidence type="ECO:0000256" key="5">
    <source>
        <dbReference type="SAM" id="Phobius"/>
    </source>
</evidence>
<feature type="transmembrane region" description="Helical" evidence="5">
    <location>
        <begin position="132"/>
        <end position="153"/>
    </location>
</feature>
<keyword evidence="4 5" id="KW-0472">Membrane</keyword>
<feature type="transmembrane region" description="Helical" evidence="5">
    <location>
        <begin position="159"/>
        <end position="182"/>
    </location>
</feature>
<gene>
    <name evidence="7" type="primary">msbA</name>
    <name evidence="7" type="ORF">CENDO_05580</name>
</gene>
<feature type="transmembrane region" description="Helical" evidence="5">
    <location>
        <begin position="23"/>
        <end position="49"/>
    </location>
</feature>
<evidence type="ECO:0000256" key="2">
    <source>
        <dbReference type="ARBA" id="ARBA00022692"/>
    </source>
</evidence>
<dbReference type="Pfam" id="PF00005">
    <property type="entry name" value="ABC_tran"/>
    <property type="match status" value="1"/>
</dbReference>
<dbReference type="PROSITE" id="PS00211">
    <property type="entry name" value="ABC_TRANSPORTER_1"/>
    <property type="match status" value="1"/>
</dbReference>
<keyword evidence="7" id="KW-0067">ATP-binding</keyword>
<dbReference type="SUPFAM" id="SSF52540">
    <property type="entry name" value="P-loop containing nucleoside triphosphate hydrolases"/>
    <property type="match status" value="1"/>
</dbReference>
<dbReference type="GO" id="GO:0016887">
    <property type="term" value="F:ATP hydrolysis activity"/>
    <property type="evidence" value="ECO:0007669"/>
    <property type="project" value="InterPro"/>
</dbReference>
<keyword evidence="7" id="KW-0547">Nucleotide-binding</keyword>
<evidence type="ECO:0000256" key="1">
    <source>
        <dbReference type="ARBA" id="ARBA00004651"/>
    </source>
</evidence>
<dbReference type="PANTHER" id="PTHR43394:SF1">
    <property type="entry name" value="ATP-BINDING CASSETTE SUB-FAMILY B MEMBER 10, MITOCHONDRIAL"/>
    <property type="match status" value="1"/>
</dbReference>
<organism evidence="7 8">
    <name type="scientific">Corynebacterium endometrii</name>
    <dbReference type="NCBI Taxonomy" id="2488819"/>
    <lineage>
        <taxon>Bacteria</taxon>
        <taxon>Bacillati</taxon>
        <taxon>Actinomycetota</taxon>
        <taxon>Actinomycetes</taxon>
        <taxon>Mycobacteriales</taxon>
        <taxon>Corynebacteriaceae</taxon>
        <taxon>Corynebacterium</taxon>
    </lineage>
</organism>
<evidence type="ECO:0000313" key="8">
    <source>
        <dbReference type="Proteomes" id="UP000296352"/>
    </source>
</evidence>
<dbReference type="KEGG" id="cee:CENDO_05580"/>
<dbReference type="Gene3D" id="3.40.50.300">
    <property type="entry name" value="P-loop containing nucleotide triphosphate hydrolases"/>
    <property type="match status" value="1"/>
</dbReference>
<dbReference type="EC" id="3.6.3.-" evidence="7"/>
<dbReference type="Gene3D" id="1.20.1560.10">
    <property type="entry name" value="ABC transporter type 1, transmembrane domain"/>
    <property type="match status" value="1"/>
</dbReference>
<keyword evidence="8" id="KW-1185">Reference proteome</keyword>
<dbReference type="CDD" id="cd07346">
    <property type="entry name" value="ABC_6TM_exporters"/>
    <property type="match status" value="1"/>
</dbReference>
<reference evidence="7 8" key="1">
    <citation type="submission" date="2019-04" db="EMBL/GenBank/DDBJ databases">
        <title>Corynebacterium endometrii sp. nov., isolated from the uterus of a cow with endometritis.</title>
        <authorList>
            <person name="Ballas P."/>
            <person name="Ruckert C."/>
            <person name="Wagener K."/>
            <person name="Drillich M."/>
            <person name="Kaempfer P."/>
            <person name="Busse H.-J."/>
            <person name="Ehling-Schulz M."/>
        </authorList>
    </citation>
    <scope>NUCLEOTIDE SEQUENCE [LARGE SCALE GENOMIC DNA]</scope>
    <source>
        <strain evidence="7 8">LMM-1653</strain>
    </source>
</reference>
<dbReference type="PANTHER" id="PTHR43394">
    <property type="entry name" value="ATP-DEPENDENT PERMEASE MDL1, MITOCHONDRIAL"/>
    <property type="match status" value="1"/>
</dbReference>
<dbReference type="RefSeq" id="WP_136141139.1">
    <property type="nucleotide sequence ID" value="NZ_CP039247.1"/>
</dbReference>
<evidence type="ECO:0000313" key="7">
    <source>
        <dbReference type="EMBL" id="QCB28397.1"/>
    </source>
</evidence>
<keyword evidence="7" id="KW-0378">Hydrolase</keyword>
<dbReference type="InterPro" id="IPR017871">
    <property type="entry name" value="ABC_transporter-like_CS"/>
</dbReference>
<dbReference type="InterPro" id="IPR003439">
    <property type="entry name" value="ABC_transporter-like_ATP-bd"/>
</dbReference>
<feature type="transmembrane region" description="Helical" evidence="5">
    <location>
        <begin position="277"/>
        <end position="297"/>
    </location>
</feature>
<protein>
    <submittedName>
        <fullName evidence="7">Lipid A export ATP-binding/permease protein MsbA</fullName>
        <ecNumber evidence="7">3.6.3.-</ecNumber>
    </submittedName>
</protein>
<keyword evidence="3 5" id="KW-1133">Transmembrane helix</keyword>
<dbReference type="InterPro" id="IPR011527">
    <property type="entry name" value="ABC1_TM_dom"/>
</dbReference>
<sequence length="477" mass="50443">MTTLPAPNDPRWLLKTVLSRKNWTIPAGILMAVTFVANGLTPVIVGRAIDSAIATSNLRSLWLWVAVLAVVFAVNAAAGWFARSLFQRAQLQIAHDVRMAVTDRIQQPCGMAGEKRSAGELLSIASTDTQRVAFAVMMTVFPVAEVASIIYVATMAALINVPLGLAILIGGPIVVFISVLASKPLRLRSSRRQRALANAAATATDVVQGLRIIKGLGAVVTVRARYSEVSDEAYVRTIEANAAQARLNATTEIVGGIYVIAVGIAAGMLAMRELITVGELITVVGLTQFIITPMTMLGRNIASVWANGQASAKRITSILAADPVDYGEAPATPALPNGVTVIADKAPDNLRLLPRERVIVAPHRASLFEGSIAENVHDDYDRAVAALRVASAEDIPGGFGREVGENGGNLSGGQRQRVALARAIASDAPILILNDPTTAVDSVTEARIAERVAEHRKDKVTIVYTSAPAWHAVGVNA</sequence>
<evidence type="ECO:0000256" key="3">
    <source>
        <dbReference type="ARBA" id="ARBA00022989"/>
    </source>
</evidence>
<dbReference type="SUPFAM" id="SSF90123">
    <property type="entry name" value="ABC transporter transmembrane region"/>
    <property type="match status" value="1"/>
</dbReference>
<dbReference type="PROSITE" id="PS50929">
    <property type="entry name" value="ABC_TM1F"/>
    <property type="match status" value="1"/>
</dbReference>
<dbReference type="Pfam" id="PF00664">
    <property type="entry name" value="ABC_membrane"/>
    <property type="match status" value="1"/>
</dbReference>
<dbReference type="GO" id="GO:0015421">
    <property type="term" value="F:ABC-type oligopeptide transporter activity"/>
    <property type="evidence" value="ECO:0007669"/>
    <property type="project" value="TreeGrafter"/>
</dbReference>
<keyword evidence="2 5" id="KW-0812">Transmembrane</keyword>
<evidence type="ECO:0000259" key="6">
    <source>
        <dbReference type="PROSITE" id="PS50929"/>
    </source>
</evidence>
<dbReference type="InterPro" id="IPR039421">
    <property type="entry name" value="Type_1_exporter"/>
</dbReference>